<dbReference type="Proteomes" id="UP001160301">
    <property type="component" value="Unassembled WGS sequence"/>
</dbReference>
<keyword evidence="4" id="KW-1185">Reference proteome</keyword>
<sequence>MAQQLARESIANGAEESAAVEPSATRRSREFVEEDEVEGPPVSSDCERRLAELATWCRDLEASPRCALPPSPEDCARLGAMLRGIWAASDALGPSGLQRNSPAQRRFQEVLGRFFWQSPIIHRCFAKPRGYAGDFLMMDDVYRNLPKGETVLGRWMDRWVLEQPGFVAVRNRREKLISLLREEWRNGARHAMNVASGSASELADVIETNPFQGVTLLDQDQGALFAATTALGRRMDPAHVRTWSGSVFTLIRGKTTLVPGDQDVIYSIGLYDYLSPRFATALTARLWLNLAPGGLMAIGNFNGHDPMRRFIEAAMDWYLIYRDAPDMLALSAGLPDVEGAEVWTDPTGCLHLLLVRKRGAAGSRLTSVCG</sequence>
<name>A0ABT6NZ36_9BACT</name>
<dbReference type="RefSeq" id="WP_284721069.1">
    <property type="nucleotide sequence ID" value="NZ_JARZHI010000032.1"/>
</dbReference>
<evidence type="ECO:0000313" key="3">
    <source>
        <dbReference type="EMBL" id="MDI1433617.1"/>
    </source>
</evidence>
<reference evidence="3 4" key="1">
    <citation type="submission" date="2023-04" db="EMBL/GenBank/DDBJ databases">
        <title>The genome sequence of Polyangium sorediatum DSM14670.</title>
        <authorList>
            <person name="Zhang X."/>
        </authorList>
    </citation>
    <scope>NUCLEOTIDE SEQUENCE [LARGE SCALE GENOMIC DNA]</scope>
    <source>
        <strain evidence="3 4">DSM 14670</strain>
    </source>
</reference>
<evidence type="ECO:0000256" key="1">
    <source>
        <dbReference type="SAM" id="MobiDB-lite"/>
    </source>
</evidence>
<dbReference type="GO" id="GO:0008168">
    <property type="term" value="F:methyltransferase activity"/>
    <property type="evidence" value="ECO:0007669"/>
    <property type="project" value="UniProtKB-KW"/>
</dbReference>
<comment type="caution">
    <text evidence="3">The sequence shown here is derived from an EMBL/GenBank/DDBJ whole genome shotgun (WGS) entry which is preliminary data.</text>
</comment>
<keyword evidence="3" id="KW-0489">Methyltransferase</keyword>
<dbReference type="EC" id="2.1.1.-" evidence="3"/>
<gene>
    <name evidence="3" type="ORF">QHF89_29230</name>
</gene>
<proteinExistence type="predicted"/>
<protein>
    <submittedName>
        <fullName evidence="3">Class I SAM-dependent methyltransferase family protein</fullName>
        <ecNumber evidence="3">2.1.1.-</ecNumber>
    </submittedName>
</protein>
<evidence type="ECO:0000313" key="4">
    <source>
        <dbReference type="Proteomes" id="UP001160301"/>
    </source>
</evidence>
<dbReference type="InterPro" id="IPR022744">
    <property type="entry name" value="MeTrfase_dom_put"/>
</dbReference>
<dbReference type="InterPro" id="IPR029063">
    <property type="entry name" value="SAM-dependent_MTases_sf"/>
</dbReference>
<dbReference type="EMBL" id="JARZHI010000032">
    <property type="protein sequence ID" value="MDI1433617.1"/>
    <property type="molecule type" value="Genomic_DNA"/>
</dbReference>
<dbReference type="Gene3D" id="3.40.50.150">
    <property type="entry name" value="Vaccinia Virus protein VP39"/>
    <property type="match status" value="1"/>
</dbReference>
<accession>A0ABT6NZ36</accession>
<dbReference type="SUPFAM" id="SSF53335">
    <property type="entry name" value="S-adenosyl-L-methionine-dependent methyltransferases"/>
    <property type="match status" value="1"/>
</dbReference>
<feature type="domain" description="Methyltransferase" evidence="2">
    <location>
        <begin position="138"/>
        <end position="190"/>
    </location>
</feature>
<feature type="region of interest" description="Disordered" evidence="1">
    <location>
        <begin position="1"/>
        <end position="44"/>
    </location>
</feature>
<dbReference type="GO" id="GO:0032259">
    <property type="term" value="P:methylation"/>
    <property type="evidence" value="ECO:0007669"/>
    <property type="project" value="UniProtKB-KW"/>
</dbReference>
<keyword evidence="3" id="KW-0808">Transferase</keyword>
<evidence type="ECO:0000259" key="2">
    <source>
        <dbReference type="Pfam" id="PF12147"/>
    </source>
</evidence>
<dbReference type="Pfam" id="PF12147">
    <property type="entry name" value="Methyltransf_20"/>
    <property type="match status" value="1"/>
</dbReference>
<organism evidence="3 4">
    <name type="scientific">Polyangium sorediatum</name>
    <dbReference type="NCBI Taxonomy" id="889274"/>
    <lineage>
        <taxon>Bacteria</taxon>
        <taxon>Pseudomonadati</taxon>
        <taxon>Myxococcota</taxon>
        <taxon>Polyangia</taxon>
        <taxon>Polyangiales</taxon>
        <taxon>Polyangiaceae</taxon>
        <taxon>Polyangium</taxon>
    </lineage>
</organism>